<evidence type="ECO:0008006" key="2">
    <source>
        <dbReference type="Google" id="ProtNLM"/>
    </source>
</evidence>
<sequence length="152" mass="18234">MLKQSFFYILYFCSFFKPSIQSKLYTPMLISQRNEEIYWPNCKYLVVCKKGAYESCREWAHHIYKKKLKNICPILSIPKWYTKPFGSKYLIQKSIYILEMRIPIFIDWEEAFSKANNINLYPTIILIKTEKQHITELGRVFGEYSNSKFALL</sequence>
<dbReference type="AlphaFoldDB" id="A0A6C0KZT2"/>
<reference evidence="1" key="1">
    <citation type="journal article" date="2020" name="Nature">
        <title>Giant virus diversity and host interactions through global metagenomics.</title>
        <authorList>
            <person name="Schulz F."/>
            <person name="Roux S."/>
            <person name="Paez-Espino D."/>
            <person name="Jungbluth S."/>
            <person name="Walsh D.A."/>
            <person name="Denef V.J."/>
            <person name="McMahon K.D."/>
            <person name="Konstantinidis K.T."/>
            <person name="Eloe-Fadrosh E.A."/>
            <person name="Kyrpides N.C."/>
            <person name="Woyke T."/>
        </authorList>
    </citation>
    <scope>NUCLEOTIDE SEQUENCE</scope>
    <source>
        <strain evidence="1">GVMAG-S-ERX555907-63</strain>
    </source>
</reference>
<dbReference type="EMBL" id="MN741017">
    <property type="protein sequence ID" value="QHU22676.1"/>
    <property type="molecule type" value="Genomic_DNA"/>
</dbReference>
<evidence type="ECO:0000313" key="1">
    <source>
        <dbReference type="EMBL" id="QHU22676.1"/>
    </source>
</evidence>
<name>A0A6C0KZT2_9ZZZZ</name>
<organism evidence="1">
    <name type="scientific">viral metagenome</name>
    <dbReference type="NCBI Taxonomy" id="1070528"/>
    <lineage>
        <taxon>unclassified sequences</taxon>
        <taxon>metagenomes</taxon>
        <taxon>organismal metagenomes</taxon>
    </lineage>
</organism>
<accession>A0A6C0KZT2</accession>
<protein>
    <recommendedName>
        <fullName evidence="2">Thioredoxin domain-containing protein</fullName>
    </recommendedName>
</protein>
<proteinExistence type="predicted"/>